<accession>A0AAN7ZB16</accession>
<dbReference type="Proteomes" id="UP001305414">
    <property type="component" value="Unassembled WGS sequence"/>
</dbReference>
<dbReference type="EMBL" id="JAWHQM010000027">
    <property type="protein sequence ID" value="KAK5632811.1"/>
    <property type="molecule type" value="Genomic_DNA"/>
</dbReference>
<dbReference type="AlphaFoldDB" id="A0AAN7ZB16"/>
<comment type="caution">
    <text evidence="1">The sequence shown here is derived from an EMBL/GenBank/DDBJ whole genome shotgun (WGS) entry which is preliminary data.</text>
</comment>
<evidence type="ECO:0000313" key="2">
    <source>
        <dbReference type="Proteomes" id="UP001305414"/>
    </source>
</evidence>
<sequence>MAGHQSIRPAAPADDVIAEGVGDFSHAVDAPPEGIAAAKAAATARPAPAQLVQPAAAGRTVLRQKAATRRTRVAVIVDDYCYAAAAAELLLRQMVRLWRVREG</sequence>
<name>A0AAN7ZB16_9PEZI</name>
<reference evidence="1 2" key="1">
    <citation type="submission" date="2023-10" db="EMBL/GenBank/DDBJ databases">
        <title>Draft genome sequence of Xylaria bambusicola isolate GMP-LS, the root and basal stem rot pathogen of sugarcane in Indonesia.</title>
        <authorList>
            <person name="Selvaraj P."/>
            <person name="Muralishankar V."/>
            <person name="Muruganantham S."/>
            <person name="Sp S."/>
            <person name="Haryani S."/>
            <person name="Lau K.J.X."/>
            <person name="Naqvi N.I."/>
        </authorList>
    </citation>
    <scope>NUCLEOTIDE SEQUENCE [LARGE SCALE GENOMIC DNA]</scope>
    <source>
        <strain evidence="1">GMP-LS</strain>
    </source>
</reference>
<evidence type="ECO:0000313" key="1">
    <source>
        <dbReference type="EMBL" id="KAK5632811.1"/>
    </source>
</evidence>
<gene>
    <name evidence="1" type="ORF">RRF57_008525</name>
</gene>
<proteinExistence type="predicted"/>
<protein>
    <submittedName>
        <fullName evidence="1">Uncharacterized protein</fullName>
    </submittedName>
</protein>
<organism evidence="1 2">
    <name type="scientific">Xylaria bambusicola</name>
    <dbReference type="NCBI Taxonomy" id="326684"/>
    <lineage>
        <taxon>Eukaryota</taxon>
        <taxon>Fungi</taxon>
        <taxon>Dikarya</taxon>
        <taxon>Ascomycota</taxon>
        <taxon>Pezizomycotina</taxon>
        <taxon>Sordariomycetes</taxon>
        <taxon>Xylariomycetidae</taxon>
        <taxon>Xylariales</taxon>
        <taxon>Xylariaceae</taxon>
        <taxon>Xylaria</taxon>
    </lineage>
</organism>
<keyword evidence="2" id="KW-1185">Reference proteome</keyword>